<keyword evidence="18" id="KW-0325">Glycoprotein</keyword>
<protein>
    <recommendedName>
        <fullName evidence="19">Aminopeptidase</fullName>
        <ecNumber evidence="19">3.4.11.-</ecNumber>
    </recommendedName>
</protein>
<evidence type="ECO:0000313" key="23">
    <source>
        <dbReference type="Proteomes" id="UP001652625"/>
    </source>
</evidence>
<evidence type="ECO:0000256" key="14">
    <source>
        <dbReference type="ARBA" id="ARBA00022989"/>
    </source>
</evidence>
<dbReference type="EC" id="3.4.11.-" evidence="19"/>
<reference evidence="24 25" key="1">
    <citation type="submission" date="2025-05" db="UniProtKB">
        <authorList>
            <consortium name="RefSeq"/>
        </authorList>
    </citation>
    <scope>IDENTIFICATION</scope>
</reference>
<dbReference type="InterPro" id="IPR042097">
    <property type="entry name" value="Aminopeptidase_N-like_N_sf"/>
</dbReference>
<dbReference type="PANTHER" id="PTHR11533">
    <property type="entry name" value="PROTEASE M1 ZINC METALLOPROTEASE"/>
    <property type="match status" value="1"/>
</dbReference>
<keyword evidence="8 19" id="KW-0812">Transmembrane</keyword>
<dbReference type="PANTHER" id="PTHR11533:SF276">
    <property type="entry name" value="GLUTAMYL AMINOPEPTIDASE"/>
    <property type="match status" value="1"/>
</dbReference>
<dbReference type="Pfam" id="PF01433">
    <property type="entry name" value="Peptidase_M1"/>
    <property type="match status" value="1"/>
</dbReference>
<accession>A0ABM4DJH4</accession>
<evidence type="ECO:0000256" key="2">
    <source>
        <dbReference type="ARBA" id="ARBA00004401"/>
    </source>
</evidence>
<dbReference type="GO" id="GO:0004177">
    <property type="term" value="F:aminopeptidase activity"/>
    <property type="evidence" value="ECO:0007669"/>
    <property type="project" value="UniProtKB-KW"/>
</dbReference>
<dbReference type="Gene3D" id="2.60.40.1730">
    <property type="entry name" value="tricorn interacting facor f3 domain"/>
    <property type="match status" value="1"/>
</dbReference>
<evidence type="ECO:0000259" key="21">
    <source>
        <dbReference type="Pfam" id="PF11838"/>
    </source>
</evidence>
<evidence type="ECO:0000259" key="22">
    <source>
        <dbReference type="Pfam" id="PF17900"/>
    </source>
</evidence>
<dbReference type="InterPro" id="IPR027268">
    <property type="entry name" value="Peptidase_M4/M1_CTD_sf"/>
</dbReference>
<evidence type="ECO:0000256" key="11">
    <source>
        <dbReference type="ARBA" id="ARBA00022833"/>
    </source>
</evidence>
<keyword evidence="16 19" id="KW-0472">Membrane</keyword>
<dbReference type="Gene3D" id="1.10.390.10">
    <property type="entry name" value="Neutral Protease Domain 2"/>
    <property type="match status" value="1"/>
</dbReference>
<dbReference type="RefSeq" id="XP_065674674.1">
    <property type="nucleotide sequence ID" value="XM_065818602.1"/>
</dbReference>
<organism evidence="23 25">
    <name type="scientific">Hydra vulgaris</name>
    <name type="common">Hydra</name>
    <name type="synonym">Hydra attenuata</name>
    <dbReference type="NCBI Taxonomy" id="6087"/>
    <lineage>
        <taxon>Eukaryota</taxon>
        <taxon>Metazoa</taxon>
        <taxon>Cnidaria</taxon>
        <taxon>Hydrozoa</taxon>
        <taxon>Hydroidolina</taxon>
        <taxon>Anthoathecata</taxon>
        <taxon>Aplanulata</taxon>
        <taxon>Hydridae</taxon>
        <taxon>Hydra</taxon>
    </lineage>
</organism>
<dbReference type="InterPro" id="IPR014782">
    <property type="entry name" value="Peptidase_M1_dom"/>
</dbReference>
<keyword evidence="14 19" id="KW-1133">Transmembrane helix</keyword>
<dbReference type="Gene3D" id="1.25.50.20">
    <property type="match status" value="1"/>
</dbReference>
<dbReference type="Pfam" id="PF11838">
    <property type="entry name" value="ERAP1_C"/>
    <property type="match status" value="1"/>
</dbReference>
<comment type="similarity">
    <text evidence="3 19">Belongs to the peptidase M1 family.</text>
</comment>
<evidence type="ECO:0000256" key="13">
    <source>
        <dbReference type="ARBA" id="ARBA00022968"/>
    </source>
</evidence>
<keyword evidence="17" id="KW-1015">Disulfide bond</keyword>
<dbReference type="SUPFAM" id="SSF55486">
    <property type="entry name" value="Metalloproteases ('zincins'), catalytic domain"/>
    <property type="match status" value="1"/>
</dbReference>
<evidence type="ECO:0000256" key="12">
    <source>
        <dbReference type="ARBA" id="ARBA00022837"/>
    </source>
</evidence>
<evidence type="ECO:0000256" key="10">
    <source>
        <dbReference type="ARBA" id="ARBA00022801"/>
    </source>
</evidence>
<keyword evidence="9 19" id="KW-0479">Metal-binding</keyword>
<keyword evidence="5 19" id="KW-0031">Aminopeptidase</keyword>
<dbReference type="InterPro" id="IPR034016">
    <property type="entry name" value="M1_APN-typ"/>
</dbReference>
<evidence type="ECO:0000256" key="6">
    <source>
        <dbReference type="ARBA" id="ARBA00022475"/>
    </source>
</evidence>
<proteinExistence type="inferred from homology"/>
<evidence type="ECO:0000256" key="3">
    <source>
        <dbReference type="ARBA" id="ARBA00010136"/>
    </source>
</evidence>
<evidence type="ECO:0000256" key="18">
    <source>
        <dbReference type="ARBA" id="ARBA00023180"/>
    </source>
</evidence>
<dbReference type="InterPro" id="IPR024571">
    <property type="entry name" value="ERAP1-like_C_dom"/>
</dbReference>
<evidence type="ECO:0000256" key="15">
    <source>
        <dbReference type="ARBA" id="ARBA00023049"/>
    </source>
</evidence>
<dbReference type="InterPro" id="IPR050344">
    <property type="entry name" value="Peptidase_M1_aminopeptidases"/>
</dbReference>
<comment type="subunit">
    <text evidence="4">Homodimer; disulfide-linked.</text>
</comment>
<evidence type="ECO:0000256" key="7">
    <source>
        <dbReference type="ARBA" id="ARBA00022670"/>
    </source>
</evidence>
<feature type="domain" description="ERAP1-like C-terminal" evidence="21">
    <location>
        <begin position="629"/>
        <end position="950"/>
    </location>
</feature>
<keyword evidence="12" id="KW-0106">Calcium</keyword>
<evidence type="ECO:0000313" key="25">
    <source>
        <dbReference type="RefSeq" id="XP_065674674.1"/>
    </source>
</evidence>
<gene>
    <name evidence="24 25" type="primary">LOC100212915</name>
</gene>
<dbReference type="RefSeq" id="XP_065674673.1">
    <property type="nucleotide sequence ID" value="XM_065818601.1"/>
</dbReference>
<name>A0ABM4DJH4_HYDVU</name>
<feature type="transmembrane region" description="Helical" evidence="19">
    <location>
        <begin position="29"/>
        <end position="50"/>
    </location>
</feature>
<keyword evidence="23" id="KW-1185">Reference proteome</keyword>
<evidence type="ECO:0000256" key="19">
    <source>
        <dbReference type="RuleBase" id="RU364040"/>
    </source>
</evidence>
<keyword evidence="7 19" id="KW-0645">Protease</keyword>
<dbReference type="InterPro" id="IPR045357">
    <property type="entry name" value="Aminopeptidase_N-like_N"/>
</dbReference>
<comment type="catalytic activity">
    <reaction evidence="1">
        <text>Release of N-terminal glutamate (and to a lesser extent aspartate) from a peptide.</text>
        <dbReference type="EC" id="3.4.11.7"/>
    </reaction>
</comment>
<comment type="cofactor">
    <cofactor evidence="19">
        <name>Zn(2+)</name>
        <dbReference type="ChEBI" id="CHEBI:29105"/>
    </cofactor>
    <text evidence="19">Binds 1 zinc ion per subunit.</text>
</comment>
<keyword evidence="15 19" id="KW-0482">Metalloprotease</keyword>
<evidence type="ECO:0000259" key="20">
    <source>
        <dbReference type="Pfam" id="PF01433"/>
    </source>
</evidence>
<sequence length="972" mass="111375">MSVSFTDSRTKLHIDDDIVKKRITTKDKIIFGAIFAVLLITIIILGFILYETKQNLNKALKSGQVSGTPTEVVKTTAETVSTTQNVPISTGNESYSNIRLPSNIIPSSYDIFLDVDMFTDQVNGQCNITVEVKSPTDYVIIHAYKYDFFTAKIMSENKAIVQKRTFFFEKNQYHVMELGEKLTKGKYILYYEFKYKLRDNLKGFYKSSYKRNDGTESPVASTQFQPVDARIAFPCFDEPAFKATFKISLSHSNTFISVSNMPIVRKEDQGGKITNYFDVTPKMPTYLVAFVIGEFSHKTIYAVNSTNKVQMDFYAPKNQIDQVDFSMDVGSKILPYFESFYNVTYPLPKADMIGLPDFAAGAMENWGLMTYRLTALLYDPKESALSNKEYVASVVSHELAHMWFGNIVTNEWWSDLWLNEGFASYVEYLGVAKCFPEWDFLDDQVISDRATALKLDALVTSHPIFIEVNHPDEISEIFDAITYQKGGFILRMLNRFLGDAVFQKGVNIYLNKNLYGNAKTKDLWDALKEASGGIYNISEIMDTWTLQMGFPVVSVKSISGGFEVTQSRFYADRNPELKKSKFNSTYDYKWMIPFSYTVLNKTSGKWTKSEIKTDWLKMNNINLNVGGLLIKGNALQDGFYRVNYDSNGWNNFIEILKSNHTIFDVKDRAGLISDVFAFADSGLVNYTVALDLIGYAGKETEYIPWAAVRDATTSIRSLLQQGGKASNLFKKFLLQKVRNLFDIYGFENVANYKTRHLQVIVAAFACSSGYINCLRNATTLFNNWMNSPSSNNIPADFRNIVYYYGVYNGGEKEWDFLYNQYLTSTVASERTKLFYGMSASQETWLIDRYLHRALNKSIVKDQDFSFVVQYVSNNNAAGRYLAFSFLKEKWGEISERFTKSFFTLKRVFEAITSGFSHEYELEMLQTFVKSIKDQGTAKRIIEQAQEKIRANIEWKRNNEKVIEQWLVDQKLE</sequence>
<dbReference type="GeneID" id="100212915"/>
<keyword evidence="11 19" id="KW-0862">Zinc</keyword>
<evidence type="ECO:0000313" key="24">
    <source>
        <dbReference type="RefSeq" id="XP_065674673.1"/>
    </source>
</evidence>
<keyword evidence="10 19" id="KW-0378">Hydrolase</keyword>
<dbReference type="Proteomes" id="UP001652625">
    <property type="component" value="Chromosome 14"/>
</dbReference>
<dbReference type="InterPro" id="IPR001930">
    <property type="entry name" value="Peptidase_M1"/>
</dbReference>
<dbReference type="SUPFAM" id="SSF63737">
    <property type="entry name" value="Leukotriene A4 hydrolase N-terminal domain"/>
    <property type="match status" value="1"/>
</dbReference>
<evidence type="ECO:0000256" key="8">
    <source>
        <dbReference type="ARBA" id="ARBA00022692"/>
    </source>
</evidence>
<feature type="domain" description="Peptidase M1 membrane alanine aminopeptidase" evidence="20">
    <location>
        <begin position="325"/>
        <end position="544"/>
    </location>
</feature>
<keyword evidence="6" id="KW-1003">Cell membrane</keyword>
<evidence type="ECO:0000256" key="16">
    <source>
        <dbReference type="ARBA" id="ARBA00023136"/>
    </source>
</evidence>
<evidence type="ECO:0000256" key="5">
    <source>
        <dbReference type="ARBA" id="ARBA00022438"/>
    </source>
</evidence>
<comment type="subcellular location">
    <subcellularLocation>
        <location evidence="2">Cell membrane</location>
        <topology evidence="2">Single-pass type II membrane protein</topology>
    </subcellularLocation>
</comment>
<keyword evidence="13" id="KW-0735">Signal-anchor</keyword>
<evidence type="ECO:0000256" key="1">
    <source>
        <dbReference type="ARBA" id="ARBA00001703"/>
    </source>
</evidence>
<evidence type="ECO:0000256" key="9">
    <source>
        <dbReference type="ARBA" id="ARBA00022723"/>
    </source>
</evidence>
<dbReference type="Gene3D" id="2.60.40.1910">
    <property type="match status" value="1"/>
</dbReference>
<dbReference type="CDD" id="cd09601">
    <property type="entry name" value="M1_APN-Q_like"/>
    <property type="match status" value="1"/>
</dbReference>
<evidence type="ECO:0000256" key="17">
    <source>
        <dbReference type="ARBA" id="ARBA00023157"/>
    </source>
</evidence>
<evidence type="ECO:0000256" key="4">
    <source>
        <dbReference type="ARBA" id="ARBA00011748"/>
    </source>
</evidence>
<dbReference type="Pfam" id="PF17900">
    <property type="entry name" value="Peptidase_M1_N"/>
    <property type="match status" value="1"/>
</dbReference>
<feature type="domain" description="Aminopeptidase N-like N-terminal" evidence="22">
    <location>
        <begin position="106"/>
        <end position="287"/>
    </location>
</feature>
<dbReference type="PRINTS" id="PR00756">
    <property type="entry name" value="ALADIPTASE"/>
</dbReference>